<dbReference type="PANTHER" id="PTHR43591:SF92">
    <property type="entry name" value="METHYLTRANSFERASE TYPE 11 DOMAIN-CONTAINING PROTEIN"/>
    <property type="match status" value="1"/>
</dbReference>
<dbReference type="GO" id="GO:0008757">
    <property type="term" value="F:S-adenosylmethionine-dependent methyltransferase activity"/>
    <property type="evidence" value="ECO:0007669"/>
    <property type="project" value="InterPro"/>
</dbReference>
<dbReference type="InterPro" id="IPR029063">
    <property type="entry name" value="SAM-dependent_MTases_sf"/>
</dbReference>
<feature type="compositionally biased region" description="Low complexity" evidence="2">
    <location>
        <begin position="89"/>
        <end position="101"/>
    </location>
</feature>
<feature type="compositionally biased region" description="Basic residues" evidence="2">
    <location>
        <begin position="126"/>
        <end position="139"/>
    </location>
</feature>
<name>A0A151GEJ5_DRECN</name>
<gene>
    <name evidence="4" type="ORF">DCS_07471</name>
</gene>
<reference evidence="4 5" key="1">
    <citation type="journal article" date="2016" name="Sci. Rep.">
        <title>Insights into Adaptations to a Near-Obligate Nematode Endoparasitic Lifestyle from the Finished Genome of Drechmeria coniospora.</title>
        <authorList>
            <person name="Zhang L."/>
            <person name="Zhou Z."/>
            <person name="Guo Q."/>
            <person name="Fokkens L."/>
            <person name="Miskei M."/>
            <person name="Pocsi I."/>
            <person name="Zhang W."/>
            <person name="Chen M."/>
            <person name="Wang L."/>
            <person name="Sun Y."/>
            <person name="Donzelli B.G."/>
            <person name="Gibson D.M."/>
            <person name="Nelson D.R."/>
            <person name="Luo J.G."/>
            <person name="Rep M."/>
            <person name="Liu H."/>
            <person name="Yang S."/>
            <person name="Wang J."/>
            <person name="Krasnoff S.B."/>
            <person name="Xu Y."/>
            <person name="Molnar I."/>
            <person name="Lin M."/>
        </authorList>
    </citation>
    <scope>NUCLEOTIDE SEQUENCE [LARGE SCALE GENOMIC DNA]</scope>
    <source>
        <strain evidence="4 5">ARSEF 6962</strain>
    </source>
</reference>
<dbReference type="PANTHER" id="PTHR43591">
    <property type="entry name" value="METHYLTRANSFERASE"/>
    <property type="match status" value="1"/>
</dbReference>
<dbReference type="EMBL" id="LAYC01000003">
    <property type="protein sequence ID" value="KYK55508.1"/>
    <property type="molecule type" value="Genomic_DNA"/>
</dbReference>
<organism evidence="4 5">
    <name type="scientific">Drechmeria coniospora</name>
    <name type="common">Nematophagous fungus</name>
    <name type="synonym">Meria coniospora</name>
    <dbReference type="NCBI Taxonomy" id="98403"/>
    <lineage>
        <taxon>Eukaryota</taxon>
        <taxon>Fungi</taxon>
        <taxon>Dikarya</taxon>
        <taxon>Ascomycota</taxon>
        <taxon>Pezizomycotina</taxon>
        <taxon>Sordariomycetes</taxon>
        <taxon>Hypocreomycetidae</taxon>
        <taxon>Hypocreales</taxon>
        <taxon>Ophiocordycipitaceae</taxon>
        <taxon>Drechmeria</taxon>
    </lineage>
</organism>
<feature type="compositionally biased region" description="Polar residues" evidence="2">
    <location>
        <begin position="1"/>
        <end position="17"/>
    </location>
</feature>
<dbReference type="Proteomes" id="UP000076580">
    <property type="component" value="Chromosome 03"/>
</dbReference>
<protein>
    <recommendedName>
        <fullName evidence="3">Methyltransferase type 11 domain-containing protein</fullName>
    </recommendedName>
</protein>
<comment type="similarity">
    <text evidence="1">Belongs to the methyltransferase superfamily. LaeA methyltransferase family.</text>
</comment>
<feature type="compositionally biased region" description="Polar residues" evidence="2">
    <location>
        <begin position="214"/>
        <end position="228"/>
    </location>
</feature>
<proteinExistence type="inferred from homology"/>
<feature type="region of interest" description="Disordered" evidence="2">
    <location>
        <begin position="213"/>
        <end position="235"/>
    </location>
</feature>
<dbReference type="Gene3D" id="3.40.50.150">
    <property type="entry name" value="Vaccinia Virus protein VP39"/>
    <property type="match status" value="1"/>
</dbReference>
<accession>A0A151GEJ5</accession>
<dbReference type="InParanoid" id="A0A151GEJ5"/>
<dbReference type="Pfam" id="PF08241">
    <property type="entry name" value="Methyltransf_11"/>
    <property type="match status" value="1"/>
</dbReference>
<feature type="compositionally biased region" description="Polar residues" evidence="2">
    <location>
        <begin position="284"/>
        <end position="294"/>
    </location>
</feature>
<feature type="domain" description="Methyltransferase type 11" evidence="3">
    <location>
        <begin position="727"/>
        <end position="796"/>
    </location>
</feature>
<dbReference type="AlphaFoldDB" id="A0A151GEJ5"/>
<dbReference type="CDD" id="cd02440">
    <property type="entry name" value="AdoMet_MTases"/>
    <property type="match status" value="1"/>
</dbReference>
<evidence type="ECO:0000256" key="1">
    <source>
        <dbReference type="ARBA" id="ARBA00038158"/>
    </source>
</evidence>
<sequence length="987" mass="108470">MTDTLNSQQHTSPSQEPSLVRRPKGFLNSIMEENPEEGTRMPQSMHGGALEINSWLSPMIDHFPTPRGVHYLAAPVLPSSPSTISAHGSSPSRSSNPWNRVSIGTENTEFEDLYGVSDEDDDNKSPRLRRTSAVRRRRSQVVSSADRPPRVPIIADHCIDTAVWSTVDDIKNNTSPVHLAPAARLPISRAQVNFMGKQQALEVPAISAPPSLDGSFSSDQLSAMSAPSTPVDGNDERRAEEVWNGVRLQPDALATLQALCNSVRENAFDNSPRVLDLQHPPSDPTTASRQRLPRLTTSIQQQPPLGGPAAASPSPSLQSLAGLTLLDIPSPAGFFSGLSPATRNTWHMLTKTPDELSPPTSTTAEQFYRCPWNIDVSKPASPKRPESVGEYYRTARSSSHSGGPAEHVVRIRDDANMSDGTRTTRPMVQDKEVNLSVSLEIDDGPVEIVTDYDVKYARKLQTEALLNCGRTELWLMAQRTYLQRMNMDSNQEDGSSQKSAEESGVVPILEHQSLPEAETEELAASKRKAVRFSSIIPTIVKSNQATMHLVLQESAYFREFQNYMERTHARDVFIHQLTRFEALQARRVALREAHRNQLLGKFQLSVVPQSAKKRLSANVARGDLMVTDDPGRIRKEKEFEALGQMTVPAWHVAAVKFLNGGRLLTSPVAKRLDRFSCMTPGRDGVSRDRARILDLGGPSTCDWAWHCAFQYPSTKIYSVTTKAIRQLSNANIRGPSNHRQVAVERLTRLPFADDRFDVISARELHSILKLVGEKGEDEWESCLRECMRVLKPGGYLEFSILDADMVNAGPVGLAKSVEFAFSLKTLGYDPSPSRTWLGRLARAGFEDTRRIWMCLPMGAGRRAQTAAPPPASASSSKLAEPGSQPNEPDASLMGSSDNVAGMCSIVGGWSWERWLLRCELEKVAGKLRLADTVTPGAAMKEAGKCLEGVHAVMEEGRGRNAGFRMLNGYARKPKASGTDVARTALAG</sequence>
<dbReference type="STRING" id="98403.A0A151GEJ5"/>
<feature type="region of interest" description="Disordered" evidence="2">
    <location>
        <begin position="1"/>
        <end position="23"/>
    </location>
</feature>
<evidence type="ECO:0000259" key="3">
    <source>
        <dbReference type="Pfam" id="PF08241"/>
    </source>
</evidence>
<evidence type="ECO:0000256" key="2">
    <source>
        <dbReference type="SAM" id="MobiDB-lite"/>
    </source>
</evidence>
<keyword evidence="5" id="KW-1185">Reference proteome</keyword>
<feature type="region of interest" description="Disordered" evidence="2">
    <location>
        <begin position="114"/>
        <end position="147"/>
    </location>
</feature>
<feature type="region of interest" description="Disordered" evidence="2">
    <location>
        <begin position="271"/>
        <end position="294"/>
    </location>
</feature>
<dbReference type="SUPFAM" id="SSF53335">
    <property type="entry name" value="S-adenosyl-L-methionine-dependent methyltransferases"/>
    <property type="match status" value="1"/>
</dbReference>
<feature type="region of interest" description="Disordered" evidence="2">
    <location>
        <begin position="861"/>
        <end position="894"/>
    </location>
</feature>
<evidence type="ECO:0000313" key="5">
    <source>
        <dbReference type="Proteomes" id="UP000076580"/>
    </source>
</evidence>
<feature type="region of interest" description="Disordered" evidence="2">
    <location>
        <begin position="80"/>
        <end position="101"/>
    </location>
</feature>
<comment type="caution">
    <text evidence="4">The sequence shown here is derived from an EMBL/GenBank/DDBJ whole genome shotgun (WGS) entry which is preliminary data.</text>
</comment>
<dbReference type="InterPro" id="IPR013216">
    <property type="entry name" value="Methyltransf_11"/>
</dbReference>
<dbReference type="GeneID" id="63720114"/>
<dbReference type="RefSeq" id="XP_040654860.1">
    <property type="nucleotide sequence ID" value="XM_040804756.1"/>
</dbReference>
<evidence type="ECO:0000313" key="4">
    <source>
        <dbReference type="EMBL" id="KYK55508.1"/>
    </source>
</evidence>